<evidence type="ECO:0000256" key="9">
    <source>
        <dbReference type="SAM" id="SignalP"/>
    </source>
</evidence>
<keyword evidence="2" id="KW-0624">Polysaccharide degradation</keyword>
<dbReference type="EMBL" id="PUEC01000025">
    <property type="protein sequence ID" value="PWB01125.1"/>
    <property type="molecule type" value="Genomic_DNA"/>
</dbReference>
<dbReference type="Gene3D" id="2.60.120.260">
    <property type="entry name" value="Galactose-binding domain-like"/>
    <property type="match status" value="1"/>
</dbReference>
<evidence type="ECO:0000256" key="3">
    <source>
        <dbReference type="ARBA" id="ARBA00022729"/>
    </source>
</evidence>
<dbReference type="InterPro" id="IPR052176">
    <property type="entry name" value="Glycosyl_Hydrlase_43_Enz"/>
</dbReference>
<dbReference type="InterPro" id="IPR006584">
    <property type="entry name" value="Cellulose-bd_IV"/>
</dbReference>
<feature type="domain" description="CBM6" evidence="10">
    <location>
        <begin position="350"/>
        <end position="476"/>
    </location>
</feature>
<evidence type="ECO:0000256" key="6">
    <source>
        <dbReference type="ARBA" id="ARBA00023295"/>
    </source>
</evidence>
<keyword evidence="4 8" id="KW-0378">Hydrolase</keyword>
<evidence type="ECO:0000259" key="10">
    <source>
        <dbReference type="PROSITE" id="PS51175"/>
    </source>
</evidence>
<gene>
    <name evidence="11" type="ORF">C5O23_10605</name>
</gene>
<dbReference type="GeneID" id="82526789"/>
<sequence>MNKAFHRHITATAIGLTIAATAWAQRPIVQTNFTPDPAPMVYNDTFYIYTGHDEDGRHDEFVMNEWRVYSSKDMVNWTDHGSPMSLDTFSWAEWGAWASQCIERNGRFYWYVCCVDSRTHDMAIGVAVADSPTGPFTDAIGAPLVSDPGGYIDPTVFIEPDGNAWLYWGNPGLWCCKLNPDMISYDKNFTISGNHVEKVKDGVYKFIQTEDSFGGPEKLAEGTAFTDYKDLYEEGPWFYKRNGSYILAYAAGGVPEHISYSVSDSPWGPWKYAGQIMPLQEMGSFTNHCGIADFKGRHYFAYHCGTLPGGSGFNRSTAIEQFEYNPDGSLPIILPTTKGPDPVGTLNPYSRVEAETIAWSEGLKTEPNAKTGIYVSDIHNGDYLQVREVDFGKKSPSRLTVSVASALRGGTINVYSGGTDRQLIASVKVPPTGGWEEWESVTVPLATPVTGVHDLTFAFSGQKGCKLFNFDFWKFD</sequence>
<evidence type="ECO:0000256" key="1">
    <source>
        <dbReference type="ARBA" id="ARBA00009865"/>
    </source>
</evidence>
<evidence type="ECO:0000256" key="4">
    <source>
        <dbReference type="ARBA" id="ARBA00022801"/>
    </source>
</evidence>
<dbReference type="SUPFAM" id="SSF75005">
    <property type="entry name" value="Arabinanase/levansucrase/invertase"/>
    <property type="match status" value="1"/>
</dbReference>
<feature type="site" description="Important for catalytic activity, responsible for pKa modulation of the active site Glu and correct orientation of both the proton donor and substrate" evidence="7">
    <location>
        <position position="153"/>
    </location>
</feature>
<comment type="similarity">
    <text evidence="1 8">Belongs to the glycosyl hydrolase 43 family.</text>
</comment>
<dbReference type="SUPFAM" id="SSF49785">
    <property type="entry name" value="Galactose-binding domain-like"/>
    <property type="match status" value="1"/>
</dbReference>
<dbReference type="Gene3D" id="2.115.10.20">
    <property type="entry name" value="Glycosyl hydrolase domain, family 43"/>
    <property type="match status" value="1"/>
</dbReference>
<dbReference type="InterPro" id="IPR023296">
    <property type="entry name" value="Glyco_hydro_beta-prop_sf"/>
</dbReference>
<dbReference type="Pfam" id="PF03422">
    <property type="entry name" value="CBM_6"/>
    <property type="match status" value="1"/>
</dbReference>
<comment type="caution">
    <text evidence="11">The sequence shown here is derived from an EMBL/GenBank/DDBJ whole genome shotgun (WGS) entry which is preliminary data.</text>
</comment>
<evidence type="ECO:0000313" key="11">
    <source>
        <dbReference type="EMBL" id="PWB01125.1"/>
    </source>
</evidence>
<dbReference type="GO" id="GO:0004553">
    <property type="term" value="F:hydrolase activity, hydrolyzing O-glycosyl compounds"/>
    <property type="evidence" value="ECO:0007669"/>
    <property type="project" value="InterPro"/>
</dbReference>
<dbReference type="PANTHER" id="PTHR43772:SF2">
    <property type="entry name" value="PUTATIVE (AFU_ORTHOLOGUE AFUA_2G04480)-RELATED"/>
    <property type="match status" value="1"/>
</dbReference>
<accession>A0A2V1IMM8</accession>
<reference evidence="12" key="1">
    <citation type="submission" date="2018-02" db="EMBL/GenBank/DDBJ databases">
        <authorList>
            <person name="Clavel T."/>
            <person name="Strowig T."/>
        </authorList>
    </citation>
    <scope>NUCLEOTIDE SEQUENCE [LARGE SCALE GENOMIC DNA]</scope>
    <source>
        <strain evidence="12">DSM 103720</strain>
    </source>
</reference>
<feature type="signal peptide" evidence="9">
    <location>
        <begin position="1"/>
        <end position="24"/>
    </location>
</feature>
<dbReference type="PROSITE" id="PS51175">
    <property type="entry name" value="CBM6"/>
    <property type="match status" value="1"/>
</dbReference>
<dbReference type="CDD" id="cd18618">
    <property type="entry name" value="GH43_Xsa43E-like"/>
    <property type="match status" value="1"/>
</dbReference>
<dbReference type="Pfam" id="PF04616">
    <property type="entry name" value="Glyco_hydro_43"/>
    <property type="match status" value="1"/>
</dbReference>
<dbReference type="InterPro" id="IPR008979">
    <property type="entry name" value="Galactose-bd-like_sf"/>
</dbReference>
<dbReference type="InterPro" id="IPR006710">
    <property type="entry name" value="Glyco_hydro_43"/>
</dbReference>
<dbReference type="CDD" id="cd04084">
    <property type="entry name" value="CBM6_xylanase-like"/>
    <property type="match status" value="1"/>
</dbReference>
<evidence type="ECO:0000256" key="2">
    <source>
        <dbReference type="ARBA" id="ARBA00022651"/>
    </source>
</evidence>
<feature type="chain" id="PRO_5016133776" evidence="9">
    <location>
        <begin position="25"/>
        <end position="476"/>
    </location>
</feature>
<proteinExistence type="inferred from homology"/>
<evidence type="ECO:0000256" key="5">
    <source>
        <dbReference type="ARBA" id="ARBA00023277"/>
    </source>
</evidence>
<keyword evidence="2" id="KW-0858">Xylan degradation</keyword>
<keyword evidence="5" id="KW-0119">Carbohydrate metabolism</keyword>
<evidence type="ECO:0000313" key="12">
    <source>
        <dbReference type="Proteomes" id="UP000244905"/>
    </source>
</evidence>
<dbReference type="AlphaFoldDB" id="A0A2V1IMM8"/>
<organism evidence="11 12">
    <name type="scientific">Duncaniella muris</name>
    <dbReference type="NCBI Taxonomy" id="2094150"/>
    <lineage>
        <taxon>Bacteria</taxon>
        <taxon>Pseudomonadati</taxon>
        <taxon>Bacteroidota</taxon>
        <taxon>Bacteroidia</taxon>
        <taxon>Bacteroidales</taxon>
        <taxon>Muribaculaceae</taxon>
        <taxon>Duncaniella</taxon>
    </lineage>
</organism>
<keyword evidence="12" id="KW-1185">Reference proteome</keyword>
<dbReference type="PANTHER" id="PTHR43772">
    <property type="entry name" value="ENDO-1,4-BETA-XYLANASE"/>
    <property type="match status" value="1"/>
</dbReference>
<name>A0A2V1IMM8_9BACT</name>
<dbReference type="GO" id="GO:0030246">
    <property type="term" value="F:carbohydrate binding"/>
    <property type="evidence" value="ECO:0007669"/>
    <property type="project" value="InterPro"/>
</dbReference>
<dbReference type="Proteomes" id="UP000244905">
    <property type="component" value="Unassembled WGS sequence"/>
</dbReference>
<evidence type="ECO:0000256" key="7">
    <source>
        <dbReference type="PIRSR" id="PIRSR606710-2"/>
    </source>
</evidence>
<dbReference type="SMART" id="SM00606">
    <property type="entry name" value="CBD_IV"/>
    <property type="match status" value="1"/>
</dbReference>
<dbReference type="InterPro" id="IPR005084">
    <property type="entry name" value="CBM6"/>
</dbReference>
<keyword evidence="3 9" id="KW-0732">Signal</keyword>
<evidence type="ECO:0000256" key="8">
    <source>
        <dbReference type="RuleBase" id="RU361187"/>
    </source>
</evidence>
<protein>
    <submittedName>
        <fullName evidence="11">Carbohydrate-binding protein</fullName>
    </submittedName>
</protein>
<dbReference type="RefSeq" id="WP_107032920.1">
    <property type="nucleotide sequence ID" value="NZ_CAOLYA010000039.1"/>
</dbReference>
<dbReference type="GO" id="GO:0045493">
    <property type="term" value="P:xylan catabolic process"/>
    <property type="evidence" value="ECO:0007669"/>
    <property type="project" value="UniProtKB-KW"/>
</dbReference>
<keyword evidence="6 8" id="KW-0326">Glycosidase</keyword>